<keyword evidence="1" id="KW-1133">Transmembrane helix</keyword>
<evidence type="ECO:0000256" key="1">
    <source>
        <dbReference type="SAM" id="Phobius"/>
    </source>
</evidence>
<keyword evidence="1" id="KW-0472">Membrane</keyword>
<name>A0A8J4GZ44_9CHLO</name>
<keyword evidence="1" id="KW-0812">Transmembrane</keyword>
<feature type="transmembrane region" description="Helical" evidence="1">
    <location>
        <begin position="50"/>
        <end position="73"/>
    </location>
</feature>
<reference evidence="3" key="1">
    <citation type="journal article" date="2021" name="Proc. Natl. Acad. Sci. U.S.A.">
        <title>Three genomes in the algal genus Volvox reveal the fate of a haploid sex-determining region after a transition to homothallism.</title>
        <authorList>
            <person name="Yamamoto K."/>
            <person name="Hamaji T."/>
            <person name="Kawai-Toyooka H."/>
            <person name="Matsuzaki R."/>
            <person name="Takahashi F."/>
            <person name="Nishimura Y."/>
            <person name="Kawachi M."/>
            <person name="Noguchi H."/>
            <person name="Minakuchi Y."/>
            <person name="Umen J.G."/>
            <person name="Toyoda A."/>
            <person name="Nozaki H."/>
        </authorList>
    </citation>
    <scope>NUCLEOTIDE SEQUENCE</scope>
    <source>
        <strain evidence="3">NIES-3785</strain>
        <strain evidence="2">NIES-3786</strain>
    </source>
</reference>
<keyword evidence="5" id="KW-1185">Reference proteome</keyword>
<evidence type="ECO:0000313" key="2">
    <source>
        <dbReference type="EMBL" id="GIL92518.1"/>
    </source>
</evidence>
<gene>
    <name evidence="2" type="ORF">Vretifemale_20036</name>
    <name evidence="3" type="ORF">Vretimale_19310</name>
</gene>
<dbReference type="OrthoDB" id="542372at2759"/>
<dbReference type="EMBL" id="BNCQ01000084">
    <property type="protein sequence ID" value="GIM16712.1"/>
    <property type="molecule type" value="Genomic_DNA"/>
</dbReference>
<feature type="transmembrane region" description="Helical" evidence="1">
    <location>
        <begin position="80"/>
        <end position="101"/>
    </location>
</feature>
<feature type="transmembrane region" description="Helical" evidence="1">
    <location>
        <begin position="187"/>
        <end position="210"/>
    </location>
</feature>
<evidence type="ECO:0000313" key="5">
    <source>
        <dbReference type="Proteomes" id="UP000747110"/>
    </source>
</evidence>
<feature type="transmembrane region" description="Helical" evidence="1">
    <location>
        <begin position="153"/>
        <end position="175"/>
    </location>
</feature>
<feature type="transmembrane region" description="Helical" evidence="1">
    <location>
        <begin position="113"/>
        <end position="132"/>
    </location>
</feature>
<sequence length="224" mass="24016">MAGQPQGAPFPIFPSAIQICGILGALYPHFDIVDDKFIFQTGRLQLDRSLHALNLGACILLLGFYCCQFLAVLTPLRKEYLGALGLTQALHFLLLLARAAIFPDSLEADPAGTLLGLIAAACVSLLVVNENVAFPREPSAAASKSETTARARVAVDVATHALWLVFALLFVLPYLSSFLPLQVPSHMPYGLVAAVLTQVIALARLGLFISKRGVAGRYFKQKAA</sequence>
<comment type="caution">
    <text evidence="3">The sequence shown here is derived from an EMBL/GenBank/DDBJ whole genome shotgun (WGS) entry which is preliminary data.</text>
</comment>
<dbReference type="EMBL" id="BNCP01000078">
    <property type="protein sequence ID" value="GIL92518.1"/>
    <property type="molecule type" value="Genomic_DNA"/>
</dbReference>
<dbReference type="Proteomes" id="UP000722791">
    <property type="component" value="Unassembled WGS sequence"/>
</dbReference>
<feature type="transmembrane region" description="Helical" evidence="1">
    <location>
        <begin position="12"/>
        <end position="30"/>
    </location>
</feature>
<accession>A0A8J4GZ44</accession>
<evidence type="ECO:0000313" key="3">
    <source>
        <dbReference type="EMBL" id="GIM16712.1"/>
    </source>
</evidence>
<evidence type="ECO:0000313" key="4">
    <source>
        <dbReference type="Proteomes" id="UP000722791"/>
    </source>
</evidence>
<proteinExistence type="predicted"/>
<organism evidence="3 4">
    <name type="scientific">Volvox reticuliferus</name>
    <dbReference type="NCBI Taxonomy" id="1737510"/>
    <lineage>
        <taxon>Eukaryota</taxon>
        <taxon>Viridiplantae</taxon>
        <taxon>Chlorophyta</taxon>
        <taxon>core chlorophytes</taxon>
        <taxon>Chlorophyceae</taxon>
        <taxon>CS clade</taxon>
        <taxon>Chlamydomonadales</taxon>
        <taxon>Volvocaceae</taxon>
        <taxon>Volvox</taxon>
    </lineage>
</organism>
<dbReference type="AlphaFoldDB" id="A0A8J4GZ44"/>
<dbReference type="Proteomes" id="UP000747110">
    <property type="component" value="Unassembled WGS sequence"/>
</dbReference>
<protein>
    <submittedName>
        <fullName evidence="3">Uncharacterized protein</fullName>
    </submittedName>
</protein>